<evidence type="ECO:0000313" key="3">
    <source>
        <dbReference type="EMBL" id="KAJ3614582.1"/>
    </source>
</evidence>
<dbReference type="EMBL" id="JANIIK010000034">
    <property type="protein sequence ID" value="KAJ3614582.1"/>
    <property type="molecule type" value="Genomic_DNA"/>
</dbReference>
<comment type="caution">
    <text evidence="3">The sequence shown here is derived from an EMBL/GenBank/DDBJ whole genome shotgun (WGS) entry which is preliminary data.</text>
</comment>
<sequence>MSSLLKEELQRDLFRPEGQRLVEFIEIEEPSQGRHFFCVGVSKKIGVQLCIVGCNKTQTTIPAKTGPMRPQTKRSTFQDSYKKTEVWLLEDLSLIDGRDPDVDDPCFILHFDKIRNVTAINCSAKYTLVRALVALSDKHSEVSLNILAMIEEAAGTRMCKKISTQTIKKKEAKLKEIQTEVGSVLKEVEEVVSNVLTPRPSMPWT</sequence>
<dbReference type="Proteomes" id="UP001148018">
    <property type="component" value="Unassembled WGS sequence"/>
</dbReference>
<dbReference type="AlphaFoldDB" id="A0A9Q0F0I7"/>
<reference evidence="3" key="1">
    <citation type="submission" date="2022-07" db="EMBL/GenBank/DDBJ databases">
        <title>Chromosome-level genome of Muraenolepis orangiensis.</title>
        <authorList>
            <person name="Kim J."/>
        </authorList>
    </citation>
    <scope>NUCLEOTIDE SEQUENCE</scope>
    <source>
        <strain evidence="3">KU_S4_2022</strain>
        <tissue evidence="3">Muscle</tissue>
    </source>
</reference>
<dbReference type="InterPro" id="IPR028258">
    <property type="entry name" value="Sec3-PIP2_bind"/>
</dbReference>
<evidence type="ECO:0000259" key="2">
    <source>
        <dbReference type="SMART" id="SM01313"/>
    </source>
</evidence>
<dbReference type="Pfam" id="PF15277">
    <property type="entry name" value="Sec3-PIP2_bind"/>
    <property type="match status" value="1"/>
</dbReference>
<evidence type="ECO:0000256" key="1">
    <source>
        <dbReference type="SAM" id="Coils"/>
    </source>
</evidence>
<dbReference type="OrthoDB" id="8734520at2759"/>
<accession>A0A9Q0F0I7</accession>
<proteinExistence type="predicted"/>
<feature type="domain" description="Exocyst complex component Sec3 PIP2-binding N-terminal" evidence="2">
    <location>
        <begin position="30"/>
        <end position="139"/>
    </location>
</feature>
<name>A0A9Q0F0I7_9TELE</name>
<protein>
    <recommendedName>
        <fullName evidence="2">Exocyst complex component Sec3 PIP2-binding N-terminal domain-containing protein</fullName>
    </recommendedName>
</protein>
<evidence type="ECO:0000313" key="4">
    <source>
        <dbReference type="Proteomes" id="UP001148018"/>
    </source>
</evidence>
<keyword evidence="4" id="KW-1185">Reference proteome</keyword>
<gene>
    <name evidence="3" type="ORF">NHX12_018154</name>
</gene>
<keyword evidence="1" id="KW-0175">Coiled coil</keyword>
<organism evidence="3 4">
    <name type="scientific">Muraenolepis orangiensis</name>
    <name type="common">Patagonian moray cod</name>
    <dbReference type="NCBI Taxonomy" id="630683"/>
    <lineage>
        <taxon>Eukaryota</taxon>
        <taxon>Metazoa</taxon>
        <taxon>Chordata</taxon>
        <taxon>Craniata</taxon>
        <taxon>Vertebrata</taxon>
        <taxon>Euteleostomi</taxon>
        <taxon>Actinopterygii</taxon>
        <taxon>Neopterygii</taxon>
        <taxon>Teleostei</taxon>
        <taxon>Neoteleostei</taxon>
        <taxon>Acanthomorphata</taxon>
        <taxon>Zeiogadaria</taxon>
        <taxon>Gadariae</taxon>
        <taxon>Gadiformes</taxon>
        <taxon>Muraenolepidoidei</taxon>
        <taxon>Muraenolepididae</taxon>
        <taxon>Muraenolepis</taxon>
    </lineage>
</organism>
<dbReference type="SMART" id="SM01313">
    <property type="entry name" value="Sec3-PIP2_bind"/>
    <property type="match status" value="1"/>
</dbReference>
<feature type="coiled-coil region" evidence="1">
    <location>
        <begin position="160"/>
        <end position="187"/>
    </location>
</feature>